<dbReference type="Proteomes" id="UP000614410">
    <property type="component" value="Unassembled WGS sequence"/>
</dbReference>
<dbReference type="InterPro" id="IPR027417">
    <property type="entry name" value="P-loop_NTPase"/>
</dbReference>
<dbReference type="AlphaFoldDB" id="A0A934KF34"/>
<proteinExistence type="inferred from homology"/>
<evidence type="ECO:0000256" key="3">
    <source>
        <dbReference type="ARBA" id="ARBA00022741"/>
    </source>
</evidence>
<dbReference type="PANTHER" id="PTHR43820:SF4">
    <property type="entry name" value="HIGH-AFFINITY BRANCHED-CHAIN AMINO ACID TRANSPORT ATP-BINDING PROTEIN LIVF"/>
    <property type="match status" value="1"/>
</dbReference>
<dbReference type="EMBL" id="JAEKNN010000056">
    <property type="protein sequence ID" value="MBJ7610123.1"/>
    <property type="molecule type" value="Genomic_DNA"/>
</dbReference>
<evidence type="ECO:0000256" key="1">
    <source>
        <dbReference type="ARBA" id="ARBA00005417"/>
    </source>
</evidence>
<dbReference type="GO" id="GO:0015658">
    <property type="term" value="F:branched-chain amino acid transmembrane transporter activity"/>
    <property type="evidence" value="ECO:0007669"/>
    <property type="project" value="TreeGrafter"/>
</dbReference>
<dbReference type="PANTHER" id="PTHR43820">
    <property type="entry name" value="HIGH-AFFINITY BRANCHED-CHAIN AMINO ACID TRANSPORT ATP-BINDING PROTEIN LIVF"/>
    <property type="match status" value="1"/>
</dbReference>
<dbReference type="GO" id="GO:0015807">
    <property type="term" value="P:L-amino acid transport"/>
    <property type="evidence" value="ECO:0007669"/>
    <property type="project" value="TreeGrafter"/>
</dbReference>
<dbReference type="InterPro" id="IPR052156">
    <property type="entry name" value="BCAA_Transport_ATP-bd_LivF"/>
</dbReference>
<dbReference type="Pfam" id="PF00005">
    <property type="entry name" value="ABC_tran"/>
    <property type="match status" value="1"/>
</dbReference>
<evidence type="ECO:0000313" key="8">
    <source>
        <dbReference type="Proteomes" id="UP000614410"/>
    </source>
</evidence>
<dbReference type="InterPro" id="IPR003593">
    <property type="entry name" value="AAA+_ATPase"/>
</dbReference>
<dbReference type="SUPFAM" id="SSF52540">
    <property type="entry name" value="P-loop containing nucleoside triphosphate hydrolases"/>
    <property type="match status" value="1"/>
</dbReference>
<dbReference type="PROSITE" id="PS50893">
    <property type="entry name" value="ABC_TRANSPORTER_2"/>
    <property type="match status" value="1"/>
</dbReference>
<evidence type="ECO:0000256" key="2">
    <source>
        <dbReference type="ARBA" id="ARBA00022448"/>
    </source>
</evidence>
<reference evidence="7 8" key="1">
    <citation type="submission" date="2020-10" db="EMBL/GenBank/DDBJ databases">
        <title>Ca. Dormibacterota MAGs.</title>
        <authorList>
            <person name="Montgomery K."/>
        </authorList>
    </citation>
    <scope>NUCLEOTIDE SEQUENCE [LARGE SCALE GENOMIC DNA]</scope>
    <source>
        <strain evidence="7">Mitchell_Peninsula_5</strain>
    </source>
</reference>
<keyword evidence="4 7" id="KW-0067">ATP-binding</keyword>
<dbReference type="PROSITE" id="PS00211">
    <property type="entry name" value="ABC_TRANSPORTER_1"/>
    <property type="match status" value="1"/>
</dbReference>
<evidence type="ECO:0000259" key="6">
    <source>
        <dbReference type="PROSITE" id="PS50893"/>
    </source>
</evidence>
<dbReference type="InterPro" id="IPR017871">
    <property type="entry name" value="ABC_transporter-like_CS"/>
</dbReference>
<keyword evidence="3" id="KW-0547">Nucleotide-binding</keyword>
<dbReference type="GO" id="GO:0016887">
    <property type="term" value="F:ATP hydrolysis activity"/>
    <property type="evidence" value="ECO:0007669"/>
    <property type="project" value="InterPro"/>
</dbReference>
<keyword evidence="2" id="KW-0813">Transport</keyword>
<gene>
    <name evidence="7" type="ORF">JF887_11935</name>
</gene>
<accession>A0A934KF34</accession>
<feature type="domain" description="ABC transporter" evidence="6">
    <location>
        <begin position="7"/>
        <end position="225"/>
    </location>
</feature>
<dbReference type="GO" id="GO:0005524">
    <property type="term" value="F:ATP binding"/>
    <property type="evidence" value="ECO:0007669"/>
    <property type="project" value="UniProtKB-KW"/>
</dbReference>
<dbReference type="InterPro" id="IPR003439">
    <property type="entry name" value="ABC_transporter-like_ATP-bd"/>
</dbReference>
<evidence type="ECO:0000256" key="5">
    <source>
        <dbReference type="ARBA" id="ARBA00022970"/>
    </source>
</evidence>
<dbReference type="Gene3D" id="3.40.50.300">
    <property type="entry name" value="P-loop containing nucleotide triphosphate hydrolases"/>
    <property type="match status" value="1"/>
</dbReference>
<evidence type="ECO:0000256" key="4">
    <source>
        <dbReference type="ARBA" id="ARBA00022840"/>
    </source>
</evidence>
<comment type="caution">
    <text evidence="7">The sequence shown here is derived from an EMBL/GenBank/DDBJ whole genome shotgun (WGS) entry which is preliminary data.</text>
</comment>
<protein>
    <submittedName>
        <fullName evidence="7">ATP-binding cassette domain-containing protein</fullName>
    </submittedName>
</protein>
<organism evidence="7 8">
    <name type="scientific">Candidatus Amunia macphersoniae</name>
    <dbReference type="NCBI Taxonomy" id="3127014"/>
    <lineage>
        <taxon>Bacteria</taxon>
        <taxon>Bacillati</taxon>
        <taxon>Candidatus Dormiibacterota</taxon>
        <taxon>Candidatus Dormibacteria</taxon>
        <taxon>Candidatus Aeolococcales</taxon>
        <taxon>Candidatus Aeolococcaceae</taxon>
        <taxon>Candidatus Amunia</taxon>
    </lineage>
</organism>
<name>A0A934KF34_9BACT</name>
<evidence type="ECO:0000313" key="7">
    <source>
        <dbReference type="EMBL" id="MBJ7610123.1"/>
    </source>
</evidence>
<dbReference type="SMART" id="SM00382">
    <property type="entry name" value="AAA"/>
    <property type="match status" value="1"/>
</dbReference>
<comment type="similarity">
    <text evidence="1">Belongs to the ABC transporter superfamily.</text>
</comment>
<keyword evidence="5" id="KW-0029">Amino-acid transport</keyword>
<sequence length="225" mass="23631">MNPAPRLEALGLWARRGAETVLSDVSLELRRGELVLLQGPNGSGKSTLLETLAGLIRPAAGEILLDGESIAGLGADRVARRGLALVHQERHLFGTLSVRDNLALADFGRRPTAGMDSVDATLESFGLERFAATPAGLLSGGEQRLVALARGLRARPLVALLDEPLAALAGGLRDHVLKGVRGMADGGTSVLVVEHDGERVGQYADRSLMLRNSTITEAVLPGGLR</sequence>